<dbReference type="Proteomes" id="UP000094580">
    <property type="component" value="Unassembled WGS sequence"/>
</dbReference>
<protein>
    <recommendedName>
        <fullName evidence="4">YxlC family protein</fullName>
    </recommendedName>
</protein>
<evidence type="ECO:0000256" key="1">
    <source>
        <dbReference type="SAM" id="Phobius"/>
    </source>
</evidence>
<evidence type="ECO:0008006" key="4">
    <source>
        <dbReference type="Google" id="ProtNLM"/>
    </source>
</evidence>
<comment type="caution">
    <text evidence="2">The sequence shown here is derived from an EMBL/GenBank/DDBJ whole genome shotgun (WGS) entry which is preliminary data.</text>
</comment>
<dbReference type="RefSeq" id="WP_069034934.1">
    <property type="nucleotide sequence ID" value="NZ_MDKC01000034.1"/>
</dbReference>
<feature type="transmembrane region" description="Helical" evidence="1">
    <location>
        <begin position="46"/>
        <end position="63"/>
    </location>
</feature>
<keyword evidence="3" id="KW-1185">Reference proteome</keyword>
<keyword evidence="1" id="KW-1133">Transmembrane helix</keyword>
<feature type="transmembrane region" description="Helical" evidence="1">
    <location>
        <begin position="69"/>
        <end position="86"/>
    </location>
</feature>
<reference evidence="2 3" key="1">
    <citation type="submission" date="2016-07" db="EMBL/GenBank/DDBJ databases">
        <authorList>
            <person name="Townsley L."/>
            <person name="Shank E.A."/>
        </authorList>
    </citation>
    <scope>NUCLEOTIDE SEQUENCE [LARGE SCALE GENOMIC DNA]</scope>
    <source>
        <strain evidence="2 3">CH01</strain>
    </source>
</reference>
<dbReference type="Pfam" id="PF17280">
    <property type="entry name" value="DUF5345"/>
    <property type="match status" value="1"/>
</dbReference>
<keyword evidence="1" id="KW-0812">Transmembrane</keyword>
<evidence type="ECO:0000313" key="3">
    <source>
        <dbReference type="Proteomes" id="UP000094580"/>
    </source>
</evidence>
<proteinExistence type="predicted"/>
<dbReference type="InterPro" id="IPR035238">
    <property type="entry name" value="DUF5345"/>
</dbReference>
<dbReference type="EMBL" id="MDKC01000034">
    <property type="protein sequence ID" value="ODG90548.1"/>
    <property type="molecule type" value="Genomic_DNA"/>
</dbReference>
<sequence length="98" mass="11128">MDKEEIVSAFKQFDELTNVHEPSISEITEKLNVHQEKKKTIYLKELIVFICVACSLFIGALLITLEAPVSIVIIQALGFIALPIIFKRDKKKIESELI</sequence>
<name>A0ABX2ZLI7_9BACI</name>
<accession>A0ABX2ZLI7</accession>
<organism evidence="2 3">
    <name type="scientific">Gottfriedia luciferensis</name>
    <dbReference type="NCBI Taxonomy" id="178774"/>
    <lineage>
        <taxon>Bacteria</taxon>
        <taxon>Bacillati</taxon>
        <taxon>Bacillota</taxon>
        <taxon>Bacilli</taxon>
        <taxon>Bacillales</taxon>
        <taxon>Bacillaceae</taxon>
        <taxon>Gottfriedia</taxon>
    </lineage>
</organism>
<keyword evidence="1" id="KW-0472">Membrane</keyword>
<gene>
    <name evidence="2" type="ORF">BED47_11795</name>
</gene>
<evidence type="ECO:0000313" key="2">
    <source>
        <dbReference type="EMBL" id="ODG90548.1"/>
    </source>
</evidence>